<keyword evidence="3 6" id="KW-1133">Transmembrane helix</keyword>
<keyword evidence="8" id="KW-1185">Reference proteome</keyword>
<evidence type="ECO:0000256" key="2">
    <source>
        <dbReference type="ARBA" id="ARBA00022692"/>
    </source>
</evidence>
<feature type="region of interest" description="Disordered" evidence="5">
    <location>
        <begin position="1"/>
        <end position="37"/>
    </location>
</feature>
<evidence type="ECO:0000256" key="1">
    <source>
        <dbReference type="ARBA" id="ARBA00004141"/>
    </source>
</evidence>
<dbReference type="Gene3D" id="1.20.1250.20">
    <property type="entry name" value="MFS general substrate transporter like domains"/>
    <property type="match status" value="1"/>
</dbReference>
<dbReference type="SUPFAM" id="SSF103473">
    <property type="entry name" value="MFS general substrate transporter"/>
    <property type="match status" value="1"/>
</dbReference>
<comment type="subcellular location">
    <subcellularLocation>
        <location evidence="1">Membrane</location>
        <topology evidence="1">Multi-pass membrane protein</topology>
    </subcellularLocation>
</comment>
<feature type="transmembrane region" description="Helical" evidence="6">
    <location>
        <begin position="475"/>
        <end position="493"/>
    </location>
</feature>
<dbReference type="Proteomes" id="UP000310108">
    <property type="component" value="Unassembled WGS sequence"/>
</dbReference>
<dbReference type="InterPro" id="IPR036259">
    <property type="entry name" value="MFS_trans_sf"/>
</dbReference>
<reference evidence="7 8" key="1">
    <citation type="journal article" date="2019" name="PLoS ONE">
        <title>Comparative genome analysis indicates high evolutionary potential of pathogenicity genes in Colletotrichum tanaceti.</title>
        <authorList>
            <person name="Lelwala R.V."/>
            <person name="Korhonen P.K."/>
            <person name="Young N.D."/>
            <person name="Scott J.B."/>
            <person name="Ades P.A."/>
            <person name="Gasser R.B."/>
            <person name="Taylor P.W.J."/>
        </authorList>
    </citation>
    <scope>NUCLEOTIDE SEQUENCE [LARGE SCALE GENOMIC DNA]</scope>
    <source>
        <strain evidence="7">BRIP57314</strain>
    </source>
</reference>
<keyword evidence="2 6" id="KW-0812">Transmembrane</keyword>
<dbReference type="AlphaFoldDB" id="A0A4U6XFV3"/>
<feature type="transmembrane region" description="Helical" evidence="6">
    <location>
        <begin position="305"/>
        <end position="330"/>
    </location>
</feature>
<feature type="transmembrane region" description="Helical" evidence="6">
    <location>
        <begin position="127"/>
        <end position="147"/>
    </location>
</feature>
<dbReference type="GO" id="GO:0016020">
    <property type="term" value="C:membrane"/>
    <property type="evidence" value="ECO:0007669"/>
    <property type="project" value="UniProtKB-SubCell"/>
</dbReference>
<dbReference type="PANTHER" id="PTHR23294:SF19">
    <property type="entry name" value="DUF895 DOMAIN MEMBRANE PROTEIN-RELATED"/>
    <property type="match status" value="1"/>
</dbReference>
<feature type="transmembrane region" description="Helical" evidence="6">
    <location>
        <begin position="336"/>
        <end position="358"/>
    </location>
</feature>
<feature type="transmembrane region" description="Helical" evidence="6">
    <location>
        <begin position="411"/>
        <end position="435"/>
    </location>
</feature>
<evidence type="ECO:0000256" key="6">
    <source>
        <dbReference type="SAM" id="Phobius"/>
    </source>
</evidence>
<dbReference type="OrthoDB" id="196103at2759"/>
<sequence>MTSIPARPSLSGSVHKTKDSARPQVQRAKSCSSGLDGQSLQHRDFPLIPINGTRIEYAGMAEYADASAGDVVPPKSERHPVRWHRSTFYNMTILGLCNLAAPGIWGAMNSLGAGGAASPRVVNAANALTFCLMVVSCYFSSVIVHYIGIKGALIFGTIGYAPFAAGLYTNNRYGIEWLMLLGAALCGISAGVFWMAEAAIAIAYPEPWNRGKALGYWLTYRLCGQILGGAINLGLNADNDRAGKVSYTVFVVFIAIQAAGPFVGLFLNKPDRVERQDGRRVSLAILENPWFEIRATTRNLLTPNFLLIVLWIGQAVFAEAVFFTYLATWFSVRSRALGSFLSGIVAVISGNLLGHWLDRAKVSLKMRTRSTFWTLVVTQGAWWLWATILATRFRQTRPTHDWVSPGFGSAFAVYIFLTIGFQLNYLFLYFIVTNLAKGEEEVIRYAALLRGVESAWQAVSYGLTSLTIFGEVGAIYFNFALWAVAIGPAWLFLRHFGSGLKAHEEEEVREVGGAVVSSEDGESDTKQH</sequence>
<evidence type="ECO:0000256" key="3">
    <source>
        <dbReference type="ARBA" id="ARBA00022989"/>
    </source>
</evidence>
<dbReference type="PANTHER" id="PTHR23294">
    <property type="entry name" value="ET TRANSLATION PRODUCT-RELATED"/>
    <property type="match status" value="1"/>
</dbReference>
<feature type="transmembrane region" description="Helical" evidence="6">
    <location>
        <begin position="370"/>
        <end position="391"/>
    </location>
</feature>
<evidence type="ECO:0000313" key="7">
    <source>
        <dbReference type="EMBL" id="TKW54561.1"/>
    </source>
</evidence>
<dbReference type="InterPro" id="IPR051617">
    <property type="entry name" value="UNC-93-like_regulator"/>
</dbReference>
<proteinExistence type="predicted"/>
<organism evidence="7 8">
    <name type="scientific">Colletotrichum tanaceti</name>
    <dbReference type="NCBI Taxonomy" id="1306861"/>
    <lineage>
        <taxon>Eukaryota</taxon>
        <taxon>Fungi</taxon>
        <taxon>Dikarya</taxon>
        <taxon>Ascomycota</taxon>
        <taxon>Pezizomycotina</taxon>
        <taxon>Sordariomycetes</taxon>
        <taxon>Hypocreomycetidae</taxon>
        <taxon>Glomerellales</taxon>
        <taxon>Glomerellaceae</taxon>
        <taxon>Colletotrichum</taxon>
        <taxon>Colletotrichum destructivum species complex</taxon>
    </lineage>
</organism>
<dbReference type="InterPro" id="IPR010291">
    <property type="entry name" value="Ion_channel_UNC-93"/>
</dbReference>
<evidence type="ECO:0000313" key="8">
    <source>
        <dbReference type="Proteomes" id="UP000310108"/>
    </source>
</evidence>
<feature type="transmembrane region" description="Helical" evidence="6">
    <location>
        <begin position="152"/>
        <end position="171"/>
    </location>
</feature>
<keyword evidence="4 6" id="KW-0472">Membrane</keyword>
<gene>
    <name evidence="7" type="ORF">CTA1_2287</name>
</gene>
<evidence type="ECO:0000256" key="5">
    <source>
        <dbReference type="SAM" id="MobiDB-lite"/>
    </source>
</evidence>
<comment type="caution">
    <text evidence="7">The sequence shown here is derived from an EMBL/GenBank/DDBJ whole genome shotgun (WGS) entry which is preliminary data.</text>
</comment>
<dbReference type="Pfam" id="PF05978">
    <property type="entry name" value="UNC-93"/>
    <property type="match status" value="1"/>
</dbReference>
<name>A0A4U6XFV3_9PEZI</name>
<dbReference type="EMBL" id="PJEX01000131">
    <property type="protein sequence ID" value="TKW54561.1"/>
    <property type="molecule type" value="Genomic_DNA"/>
</dbReference>
<evidence type="ECO:0000256" key="4">
    <source>
        <dbReference type="ARBA" id="ARBA00023136"/>
    </source>
</evidence>
<feature type="compositionally biased region" description="Polar residues" evidence="5">
    <location>
        <begin position="27"/>
        <end position="37"/>
    </location>
</feature>
<accession>A0A4U6XFV3</accession>
<feature type="transmembrane region" description="Helical" evidence="6">
    <location>
        <begin position="177"/>
        <end position="202"/>
    </location>
</feature>
<feature type="transmembrane region" description="Helical" evidence="6">
    <location>
        <begin position="214"/>
        <end position="235"/>
    </location>
</feature>
<feature type="transmembrane region" description="Helical" evidence="6">
    <location>
        <begin position="88"/>
        <end position="107"/>
    </location>
</feature>
<protein>
    <submittedName>
        <fullName evidence="7">Putative membrane protein C6F6.04c</fullName>
    </submittedName>
</protein>
<feature type="transmembrane region" description="Helical" evidence="6">
    <location>
        <begin position="247"/>
        <end position="267"/>
    </location>
</feature>